<evidence type="ECO:0000259" key="7">
    <source>
        <dbReference type="PROSITE" id="PS50145"/>
    </source>
</evidence>
<feature type="zinc finger region" description="TRAF-type" evidence="5">
    <location>
        <begin position="49"/>
        <end position="91"/>
    </location>
</feature>
<evidence type="ECO:0000313" key="9">
    <source>
        <dbReference type="EMBL" id="KAG5276822.1"/>
    </source>
</evidence>
<dbReference type="AlphaFoldDB" id="A0AAV6GT70"/>
<dbReference type="InterPro" id="IPR001810">
    <property type="entry name" value="F-box_dom"/>
</dbReference>
<evidence type="ECO:0000256" key="2">
    <source>
        <dbReference type="ARBA" id="ARBA00022771"/>
    </source>
</evidence>
<dbReference type="InterPro" id="IPR013083">
    <property type="entry name" value="Znf_RING/FYVE/PHD"/>
</dbReference>
<name>A0AAV6GT70_9TELE</name>
<dbReference type="Gene3D" id="3.30.40.10">
    <property type="entry name" value="Zinc/RING finger domain, C3HC4 (zinc finger)"/>
    <property type="match status" value="1"/>
</dbReference>
<dbReference type="InterPro" id="IPR031890">
    <property type="entry name" value="Fbxo30/Fbxo40"/>
</dbReference>
<dbReference type="Proteomes" id="UP000823561">
    <property type="component" value="Chromosome 8"/>
</dbReference>
<feature type="compositionally biased region" description="Basic and acidic residues" evidence="6">
    <location>
        <begin position="221"/>
        <end position="233"/>
    </location>
</feature>
<dbReference type="EMBL" id="JADWDJ010000008">
    <property type="protein sequence ID" value="KAG5276822.1"/>
    <property type="molecule type" value="Genomic_DNA"/>
</dbReference>
<gene>
    <name evidence="9" type="ORF">AALO_G00110160</name>
</gene>
<proteinExistence type="predicted"/>
<dbReference type="InterPro" id="IPR036047">
    <property type="entry name" value="F-box-like_dom_sf"/>
</dbReference>
<evidence type="ECO:0000256" key="6">
    <source>
        <dbReference type="SAM" id="MobiDB-lite"/>
    </source>
</evidence>
<evidence type="ECO:0000256" key="4">
    <source>
        <dbReference type="ARBA" id="ARBA00022833"/>
    </source>
</evidence>
<dbReference type="Pfam" id="PF15965">
    <property type="entry name" value="zf-TRAF_2"/>
    <property type="match status" value="1"/>
</dbReference>
<dbReference type="PANTHER" id="PTHR15933:SF20">
    <property type="entry name" value="F-BOX DOMAIN-CONTAINING PROTEIN"/>
    <property type="match status" value="1"/>
</dbReference>
<dbReference type="InterPro" id="IPR001293">
    <property type="entry name" value="Znf_TRAF"/>
</dbReference>
<evidence type="ECO:0000259" key="8">
    <source>
        <dbReference type="PROSITE" id="PS50181"/>
    </source>
</evidence>
<reference evidence="9" key="1">
    <citation type="submission" date="2020-10" db="EMBL/GenBank/DDBJ databases">
        <title>Chromosome-scale genome assembly of the Allis shad, Alosa alosa.</title>
        <authorList>
            <person name="Margot Z."/>
            <person name="Christophe K."/>
            <person name="Cabau C."/>
            <person name="Louis A."/>
            <person name="Berthelot C."/>
            <person name="Parey E."/>
            <person name="Roest Crollius H."/>
            <person name="Montfort J."/>
            <person name="Robinson-Rechavi M."/>
            <person name="Bucao C."/>
            <person name="Bouchez O."/>
            <person name="Gislard M."/>
            <person name="Lluch J."/>
            <person name="Milhes M."/>
            <person name="Lampietro C."/>
            <person name="Lopez Roques C."/>
            <person name="Donnadieu C."/>
            <person name="Braasch I."/>
            <person name="Desvignes T."/>
            <person name="Postlethwait J."/>
            <person name="Bobe J."/>
            <person name="Guiguen Y."/>
        </authorList>
    </citation>
    <scope>NUCLEOTIDE SEQUENCE</scope>
    <source>
        <strain evidence="9">M-15738</strain>
        <tissue evidence="9">Blood</tissue>
    </source>
</reference>
<dbReference type="Gene3D" id="3.30.40.150">
    <property type="entry name" value="TRAF-like zinc-finger, N-terminal subdomain"/>
    <property type="match status" value="1"/>
</dbReference>
<evidence type="ECO:0000256" key="3">
    <source>
        <dbReference type="ARBA" id="ARBA00022786"/>
    </source>
</evidence>
<sequence>MSTMDLHPHCSTCVNLHCPEPAHPGASCQLTSCPLACGAAFHSCKASEHRLLCPLEPVACPSRAYGCPLTMPRARVAQHLSVCPASVVRCRNTHFPNMQHTAGAHTLVLAASTPDEHSADTYTASVHCTDANTSNTNVPLTHSNFIQASSTQTQNVNLCKITSGINFKDIPEDPIHKRNKSLPNGEYVLCNSVTNVSKDLDQSVTEAASTRKPITTAAAKTDNHLDQSDRAETNKGGSEGQCGGTSADATPGTHRSACESSASGEEECPMSGPLSDLDAFPPCYDREARLLLLQRFLPPELSARLADTPANHGGEPAQEENQPMEECSTTADHAGLVKPGTITTTTENMEGSPGEAHWTQEPLNATPTTTTAEMPSQTAPILGTQTGTLVSPGPCQHPGEPPGMCGHLFRRDEFLWHSRNVHADLDLLERACPLSTYGCPVTQRQLCASTGGGRTRAHLVYDARLGAYGLRPISPPGPAAVTPDPLGHDRLSTLPLELLRHLLGYLDGFSLNQLALASGRMREVCASLLRARGIVLLRWAQCPHNDTDHAGARRWRVQEKVWRFSMAFSCVESWDLVEAPSLSNHLQCCLWNQVERPLEARALPCMSSTAELERQKPIRAYPPAGRNASALFHSLTAVESPDSGCR</sequence>
<protein>
    <submittedName>
        <fullName evidence="9">Uncharacterized protein</fullName>
    </submittedName>
</protein>
<keyword evidence="2 5" id="KW-0863">Zinc-finger</keyword>
<feature type="domain" description="F-box" evidence="8">
    <location>
        <begin position="488"/>
        <end position="524"/>
    </location>
</feature>
<dbReference type="SUPFAM" id="SSF81383">
    <property type="entry name" value="F-box domain"/>
    <property type="match status" value="1"/>
</dbReference>
<dbReference type="PROSITE" id="PS50181">
    <property type="entry name" value="FBOX"/>
    <property type="match status" value="1"/>
</dbReference>
<dbReference type="GO" id="GO:0008270">
    <property type="term" value="F:zinc ion binding"/>
    <property type="evidence" value="ECO:0007669"/>
    <property type="project" value="UniProtKB-KW"/>
</dbReference>
<keyword evidence="1 5" id="KW-0479">Metal-binding</keyword>
<comment type="caution">
    <text evidence="9">The sequence shown here is derived from an EMBL/GenBank/DDBJ whole genome shotgun (WGS) entry which is preliminary data.</text>
</comment>
<keyword evidence="10" id="KW-1185">Reference proteome</keyword>
<evidence type="ECO:0000256" key="5">
    <source>
        <dbReference type="PROSITE-ProRule" id="PRU00207"/>
    </source>
</evidence>
<accession>A0AAV6GT70</accession>
<dbReference type="PANTHER" id="PTHR15933">
    <property type="entry name" value="PROTEIN CBG16327"/>
    <property type="match status" value="1"/>
</dbReference>
<dbReference type="PROSITE" id="PS50145">
    <property type="entry name" value="ZF_TRAF"/>
    <property type="match status" value="1"/>
</dbReference>
<dbReference type="GO" id="GO:0061630">
    <property type="term" value="F:ubiquitin protein ligase activity"/>
    <property type="evidence" value="ECO:0007669"/>
    <property type="project" value="InterPro"/>
</dbReference>
<feature type="domain" description="TRAF-type" evidence="7">
    <location>
        <begin position="49"/>
        <end position="91"/>
    </location>
</feature>
<feature type="region of interest" description="Disordered" evidence="6">
    <location>
        <begin position="207"/>
        <end position="272"/>
    </location>
</feature>
<dbReference type="SUPFAM" id="SSF49599">
    <property type="entry name" value="TRAF domain-like"/>
    <property type="match status" value="1"/>
</dbReference>
<evidence type="ECO:0000256" key="1">
    <source>
        <dbReference type="ARBA" id="ARBA00022723"/>
    </source>
</evidence>
<dbReference type="Pfam" id="PF15966">
    <property type="entry name" value="F-box_4"/>
    <property type="match status" value="1"/>
</dbReference>
<keyword evidence="3" id="KW-0833">Ubl conjugation pathway</keyword>
<evidence type="ECO:0000313" key="10">
    <source>
        <dbReference type="Proteomes" id="UP000823561"/>
    </source>
</evidence>
<organism evidence="9 10">
    <name type="scientific">Alosa alosa</name>
    <name type="common">allis shad</name>
    <dbReference type="NCBI Taxonomy" id="278164"/>
    <lineage>
        <taxon>Eukaryota</taxon>
        <taxon>Metazoa</taxon>
        <taxon>Chordata</taxon>
        <taxon>Craniata</taxon>
        <taxon>Vertebrata</taxon>
        <taxon>Euteleostomi</taxon>
        <taxon>Actinopterygii</taxon>
        <taxon>Neopterygii</taxon>
        <taxon>Teleostei</taxon>
        <taxon>Clupei</taxon>
        <taxon>Clupeiformes</taxon>
        <taxon>Clupeoidei</taxon>
        <taxon>Clupeidae</taxon>
        <taxon>Alosa</taxon>
    </lineage>
</organism>
<keyword evidence="4 5" id="KW-0862">Zinc</keyword>
<dbReference type="InterPro" id="IPR043013">
    <property type="entry name" value="Znf_TRAF_N"/>
</dbReference>